<dbReference type="InterPro" id="IPR023313">
    <property type="entry name" value="UBQ-conjugating_AS"/>
</dbReference>
<feature type="active site" description="Glycyl thioester intermediate" evidence="11">
    <location>
        <position position="92"/>
    </location>
</feature>
<comment type="similarity">
    <text evidence="12">Belongs to the ubiquitin-conjugating enzyme family.</text>
</comment>
<evidence type="ECO:0000313" key="14">
    <source>
        <dbReference type="EMBL" id="KAA8904752.1"/>
    </source>
</evidence>
<evidence type="ECO:0000256" key="4">
    <source>
        <dbReference type="ARBA" id="ARBA00022741"/>
    </source>
</evidence>
<dbReference type="GO" id="GO:0005634">
    <property type="term" value="C:nucleus"/>
    <property type="evidence" value="ECO:0007669"/>
    <property type="project" value="UniProtKB-SubCell"/>
</dbReference>
<keyword evidence="3" id="KW-0808">Transferase</keyword>
<evidence type="ECO:0000256" key="1">
    <source>
        <dbReference type="ARBA" id="ARBA00004123"/>
    </source>
</evidence>
<dbReference type="InterPro" id="IPR050113">
    <property type="entry name" value="Ub_conjugating_enzyme"/>
</dbReference>
<dbReference type="InterPro" id="IPR000608">
    <property type="entry name" value="UBC"/>
</dbReference>
<evidence type="ECO:0000256" key="12">
    <source>
        <dbReference type="RuleBase" id="RU362109"/>
    </source>
</evidence>
<evidence type="ECO:0000256" key="9">
    <source>
        <dbReference type="ARBA" id="ARBA00044296"/>
    </source>
</evidence>
<dbReference type="OrthoDB" id="6600758at2759"/>
<dbReference type="GO" id="GO:0005694">
    <property type="term" value="C:chromosome"/>
    <property type="evidence" value="ECO:0007669"/>
    <property type="project" value="UniProtKB-ARBA"/>
</dbReference>
<keyword evidence="7" id="KW-0539">Nucleus</keyword>
<protein>
    <recommendedName>
        <fullName evidence="8">SUMO-conjugating enzyme UBC9</fullName>
    </recommendedName>
    <alternativeName>
        <fullName evidence="9">Ubiquitin carrier protein 9</fullName>
    </alternativeName>
    <alternativeName>
        <fullName evidence="10">Ubiquitin-conjugating enzyme E2-18 kDa</fullName>
    </alternativeName>
</protein>
<sequence length="157" mass="17867">MSLCDIRLQEERKSWRKDHPFGFYARPQKNADGTLDLRRWTAGIPGKAGTSFANAVYPVTIEFPEEFPSKPPKVKFPAGFYHPNVYPSGTVCLSILNEEQDWRPAITLKQIVLGVQELLNTPNPDSPAQESAWKAFQKDKVLYEKKVLEQAKRYASV</sequence>
<dbReference type="GeneID" id="54780481"/>
<proteinExistence type="inferred from homology"/>
<gene>
    <name evidence="14" type="ORF">DIURU_001828</name>
</gene>
<dbReference type="FunFam" id="3.10.110.10:FF:000035">
    <property type="entry name" value="SUMO-conjugating enzyme ubc9"/>
    <property type="match status" value="1"/>
</dbReference>
<dbReference type="GO" id="GO:0016925">
    <property type="term" value="P:protein sumoylation"/>
    <property type="evidence" value="ECO:0007669"/>
    <property type="project" value="UniProtKB-ARBA"/>
</dbReference>
<name>A0A642UT72_DIURU</name>
<evidence type="ECO:0000256" key="3">
    <source>
        <dbReference type="ARBA" id="ARBA00022679"/>
    </source>
</evidence>
<evidence type="ECO:0000256" key="11">
    <source>
        <dbReference type="PROSITE-ProRule" id="PRU10133"/>
    </source>
</evidence>
<dbReference type="PROSITE" id="PS00183">
    <property type="entry name" value="UBC_1"/>
    <property type="match status" value="1"/>
</dbReference>
<dbReference type="SMART" id="SM00212">
    <property type="entry name" value="UBCc"/>
    <property type="match status" value="1"/>
</dbReference>
<dbReference type="Pfam" id="PF00179">
    <property type="entry name" value="UQ_con"/>
    <property type="match status" value="1"/>
</dbReference>
<keyword evidence="6 12" id="KW-0067">ATP-binding</keyword>
<dbReference type="InterPro" id="IPR016135">
    <property type="entry name" value="UBQ-conjugating_enzyme/RWD"/>
</dbReference>
<dbReference type="OMA" id="TWECGIP"/>
<dbReference type="PROSITE" id="PS50127">
    <property type="entry name" value="UBC_2"/>
    <property type="match status" value="1"/>
</dbReference>
<dbReference type="GO" id="GO:0005524">
    <property type="term" value="F:ATP binding"/>
    <property type="evidence" value="ECO:0007669"/>
    <property type="project" value="UniProtKB-UniRule"/>
</dbReference>
<accession>A0A642UT72</accession>
<keyword evidence="5 12" id="KW-0833">Ubl conjugation pathway</keyword>
<dbReference type="Proteomes" id="UP000449547">
    <property type="component" value="Unassembled WGS sequence"/>
</dbReference>
<dbReference type="Gene3D" id="3.10.110.10">
    <property type="entry name" value="Ubiquitin Conjugating Enzyme"/>
    <property type="match status" value="1"/>
</dbReference>
<keyword evidence="4 12" id="KW-0547">Nucleotide-binding</keyword>
<dbReference type="CDD" id="cd23798">
    <property type="entry name" value="UBCc_UBE2I"/>
    <property type="match status" value="1"/>
</dbReference>
<evidence type="ECO:0000256" key="8">
    <source>
        <dbReference type="ARBA" id="ARBA00039165"/>
    </source>
</evidence>
<dbReference type="VEuPathDB" id="FungiDB:DIURU_001828"/>
<evidence type="ECO:0000256" key="5">
    <source>
        <dbReference type="ARBA" id="ARBA00022786"/>
    </source>
</evidence>
<comment type="subcellular location">
    <subcellularLocation>
        <location evidence="1">Nucleus</location>
    </subcellularLocation>
</comment>
<dbReference type="PANTHER" id="PTHR24067">
    <property type="entry name" value="UBIQUITIN-CONJUGATING ENZYME E2"/>
    <property type="match status" value="1"/>
</dbReference>
<dbReference type="GO" id="GO:0019789">
    <property type="term" value="F:SUMO transferase activity"/>
    <property type="evidence" value="ECO:0007669"/>
    <property type="project" value="UniProtKB-ARBA"/>
</dbReference>
<dbReference type="AlphaFoldDB" id="A0A642UT72"/>
<dbReference type="SUPFAM" id="SSF54495">
    <property type="entry name" value="UBC-like"/>
    <property type="match status" value="1"/>
</dbReference>
<evidence type="ECO:0000256" key="6">
    <source>
        <dbReference type="ARBA" id="ARBA00022840"/>
    </source>
</evidence>
<organism evidence="14 15">
    <name type="scientific">Diutina rugosa</name>
    <name type="common">Yeast</name>
    <name type="synonym">Candida rugosa</name>
    <dbReference type="NCBI Taxonomy" id="5481"/>
    <lineage>
        <taxon>Eukaryota</taxon>
        <taxon>Fungi</taxon>
        <taxon>Dikarya</taxon>
        <taxon>Ascomycota</taxon>
        <taxon>Saccharomycotina</taxon>
        <taxon>Pichiomycetes</taxon>
        <taxon>Debaryomycetaceae</taxon>
        <taxon>Diutina</taxon>
    </lineage>
</organism>
<comment type="caution">
    <text evidence="14">The sequence shown here is derived from an EMBL/GenBank/DDBJ whole genome shotgun (WGS) entry which is preliminary data.</text>
</comment>
<evidence type="ECO:0000256" key="10">
    <source>
        <dbReference type="ARBA" id="ARBA00081544"/>
    </source>
</evidence>
<feature type="domain" description="UBC core" evidence="13">
    <location>
        <begin position="3"/>
        <end position="156"/>
    </location>
</feature>
<evidence type="ECO:0000256" key="7">
    <source>
        <dbReference type="ARBA" id="ARBA00023242"/>
    </source>
</evidence>
<evidence type="ECO:0000313" key="15">
    <source>
        <dbReference type="Proteomes" id="UP000449547"/>
    </source>
</evidence>
<keyword evidence="15" id="KW-1185">Reference proteome</keyword>
<evidence type="ECO:0000256" key="2">
    <source>
        <dbReference type="ARBA" id="ARBA00004718"/>
    </source>
</evidence>
<dbReference type="EMBL" id="SWFT01000053">
    <property type="protein sequence ID" value="KAA8904752.1"/>
    <property type="molecule type" value="Genomic_DNA"/>
</dbReference>
<evidence type="ECO:0000259" key="13">
    <source>
        <dbReference type="PROSITE" id="PS50127"/>
    </source>
</evidence>
<reference evidence="14 15" key="1">
    <citation type="submission" date="2019-07" db="EMBL/GenBank/DDBJ databases">
        <title>Genome assembly of two rare yeast pathogens: Diutina rugosa and Trichomonascus ciferrii.</title>
        <authorList>
            <person name="Mixao V."/>
            <person name="Saus E."/>
            <person name="Hansen A."/>
            <person name="Lass-Flor C."/>
            <person name="Gabaldon T."/>
        </authorList>
    </citation>
    <scope>NUCLEOTIDE SEQUENCE [LARGE SCALE GENOMIC DNA]</scope>
    <source>
        <strain evidence="14 15">CBS 613</strain>
    </source>
</reference>
<dbReference type="RefSeq" id="XP_034013362.1">
    <property type="nucleotide sequence ID" value="XM_034154414.1"/>
</dbReference>
<comment type="pathway">
    <text evidence="2">Protein modification; protein sumoylation.</text>
</comment>